<proteinExistence type="predicted"/>
<organism evidence="2 3">
    <name type="scientific">Mycolicibacterium rufum</name>
    <dbReference type="NCBI Taxonomy" id="318424"/>
    <lineage>
        <taxon>Bacteria</taxon>
        <taxon>Bacillati</taxon>
        <taxon>Actinomycetota</taxon>
        <taxon>Actinomycetes</taxon>
        <taxon>Mycobacteriales</taxon>
        <taxon>Mycobacteriaceae</taxon>
        <taxon>Mycolicibacterium</taxon>
    </lineage>
</organism>
<evidence type="ECO:0000313" key="2">
    <source>
        <dbReference type="EMBL" id="MCV7071720.1"/>
    </source>
</evidence>
<evidence type="ECO:0000313" key="3">
    <source>
        <dbReference type="Proteomes" id="UP001140272"/>
    </source>
</evidence>
<feature type="compositionally biased region" description="Basic residues" evidence="1">
    <location>
        <begin position="255"/>
        <end position="267"/>
    </location>
</feature>
<gene>
    <name evidence="2" type="ORF">H7H73_16270</name>
</gene>
<dbReference type="AlphaFoldDB" id="A0A9X2YEB1"/>
<reference evidence="2" key="1">
    <citation type="submission" date="2020-07" db="EMBL/GenBank/DDBJ databases">
        <authorList>
            <person name="Pettersson B.M.F."/>
            <person name="Behra P.R.K."/>
            <person name="Ramesh M."/>
            <person name="Das S."/>
            <person name="Dasgupta S."/>
            <person name="Kirsebom L.A."/>
        </authorList>
    </citation>
    <scope>NUCLEOTIDE SEQUENCE</scope>
    <source>
        <strain evidence="2">DSM 45406</strain>
    </source>
</reference>
<dbReference type="Proteomes" id="UP001140272">
    <property type="component" value="Unassembled WGS sequence"/>
</dbReference>
<sequence length="279" mass="29725">MPPDTHHRGSRRGARAPHGGYVLADAQRGLEGAQAERDRLAPVLDSRVADAEQALTGARDAAIAGADRGFGARWLAMNAHTLASPGATVLRAVTVSVFVLLFLLPCLLRPTTLSDHRASASVEQERADLEAETAIAVTRAQVREQVETLWAERELASAQLAAAAQTEIEREEHRRRVDAARQAPTAVSAERIPEAAADVTTEVTLAAPAALESTPPSKRATLPMVPDVAGAAMRWVRPFVPPIIATAIETTTRPLRARGRSSRRPRRSISACGAATGSR</sequence>
<dbReference type="EMBL" id="JACKRN010000569">
    <property type="protein sequence ID" value="MCV7071720.1"/>
    <property type="molecule type" value="Genomic_DNA"/>
</dbReference>
<comment type="caution">
    <text evidence="2">The sequence shown here is derived from an EMBL/GenBank/DDBJ whole genome shotgun (WGS) entry which is preliminary data.</text>
</comment>
<dbReference type="InterPro" id="IPR025519">
    <property type="entry name" value="DUF4407"/>
</dbReference>
<evidence type="ECO:0000256" key="1">
    <source>
        <dbReference type="SAM" id="MobiDB-lite"/>
    </source>
</evidence>
<protein>
    <submittedName>
        <fullName evidence="2">Uncharacterized protein</fullName>
    </submittedName>
</protein>
<accession>A0A9X2YEB1</accession>
<dbReference type="Pfam" id="PF14362">
    <property type="entry name" value="DUF4407"/>
    <property type="match status" value="1"/>
</dbReference>
<reference evidence="2" key="2">
    <citation type="journal article" date="2022" name="BMC Genomics">
        <title>Comparative genome analysis of mycobacteria focusing on tRNA and non-coding RNA.</title>
        <authorList>
            <person name="Behra P.R.K."/>
            <person name="Pettersson B.M.F."/>
            <person name="Ramesh M."/>
            <person name="Das S."/>
            <person name="Dasgupta S."/>
            <person name="Kirsebom L.A."/>
        </authorList>
    </citation>
    <scope>NUCLEOTIDE SEQUENCE</scope>
    <source>
        <strain evidence="2">DSM 45406</strain>
    </source>
</reference>
<name>A0A9X2YEB1_9MYCO</name>
<feature type="region of interest" description="Disordered" evidence="1">
    <location>
        <begin position="254"/>
        <end position="279"/>
    </location>
</feature>